<name>A0A0B6XVS1_9EUPU</name>
<accession>A0A0B6XVS1</accession>
<feature type="compositionally biased region" description="Polar residues" evidence="1">
    <location>
        <begin position="73"/>
        <end position="89"/>
    </location>
</feature>
<feature type="region of interest" description="Disordered" evidence="1">
    <location>
        <begin position="69"/>
        <end position="89"/>
    </location>
</feature>
<dbReference type="EMBL" id="HACG01001307">
    <property type="protein sequence ID" value="CEK48172.1"/>
    <property type="molecule type" value="Transcribed_RNA"/>
</dbReference>
<feature type="non-terminal residue" evidence="2">
    <location>
        <position position="89"/>
    </location>
</feature>
<gene>
    <name evidence="2" type="primary">ORF3278</name>
</gene>
<feature type="non-terminal residue" evidence="2">
    <location>
        <position position="1"/>
    </location>
</feature>
<protein>
    <submittedName>
        <fullName evidence="2">Uncharacterized protein</fullName>
    </submittedName>
</protein>
<dbReference type="AlphaFoldDB" id="A0A0B6XVS1"/>
<evidence type="ECO:0000256" key="1">
    <source>
        <dbReference type="SAM" id="MobiDB-lite"/>
    </source>
</evidence>
<proteinExistence type="predicted"/>
<evidence type="ECO:0000313" key="2">
    <source>
        <dbReference type="EMBL" id="CEK48172.1"/>
    </source>
</evidence>
<organism evidence="2">
    <name type="scientific">Arion vulgaris</name>
    <dbReference type="NCBI Taxonomy" id="1028688"/>
    <lineage>
        <taxon>Eukaryota</taxon>
        <taxon>Metazoa</taxon>
        <taxon>Spiralia</taxon>
        <taxon>Lophotrochozoa</taxon>
        <taxon>Mollusca</taxon>
        <taxon>Gastropoda</taxon>
        <taxon>Heterobranchia</taxon>
        <taxon>Euthyneura</taxon>
        <taxon>Panpulmonata</taxon>
        <taxon>Eupulmonata</taxon>
        <taxon>Stylommatophora</taxon>
        <taxon>Helicina</taxon>
        <taxon>Arionoidea</taxon>
        <taxon>Arionidae</taxon>
        <taxon>Arion</taxon>
    </lineage>
</organism>
<reference evidence="2" key="1">
    <citation type="submission" date="2014-12" db="EMBL/GenBank/DDBJ databases">
        <title>Insight into the proteome of Arion vulgaris.</title>
        <authorList>
            <person name="Aradska J."/>
            <person name="Bulat T."/>
            <person name="Smidak R."/>
            <person name="Sarate P."/>
            <person name="Gangsoo J."/>
            <person name="Sialana F."/>
            <person name="Bilban M."/>
            <person name="Lubec G."/>
        </authorList>
    </citation>
    <scope>NUCLEOTIDE SEQUENCE</scope>
    <source>
        <tissue evidence="2">Skin</tissue>
    </source>
</reference>
<sequence length="89" mass="9935">AHGKHSYTKTHEEFSSSSSPITLSFITESKEDMVKDTISKFDELLTDSHFQQRTDQQDLLLLLPVSNDSSLSKSQILSLDNTSSSQSEV</sequence>